<reference evidence="2" key="2">
    <citation type="journal article" date="2022" name="Res Sq">
        <title>Comparative Genomics Reveals Insights into the Divergent Evolution of Astigmatic Mites and Household Pest Adaptations.</title>
        <authorList>
            <person name="Xiong Q."/>
            <person name="Wan A.T.-Y."/>
            <person name="Liu X.-Y."/>
            <person name="Fung C.S.-H."/>
            <person name="Xiao X."/>
            <person name="Malainual N."/>
            <person name="Hou J."/>
            <person name="Wang L."/>
            <person name="Wang M."/>
            <person name="Yang K."/>
            <person name="Cui Y."/>
            <person name="Leung E."/>
            <person name="Nong W."/>
            <person name="Shin S.-K."/>
            <person name="Au S."/>
            <person name="Jeong K.Y."/>
            <person name="Chew F.T."/>
            <person name="Hui J."/>
            <person name="Leung T.F."/>
            <person name="Tungtrongchitr A."/>
            <person name="Zhong N."/>
            <person name="Liu Z."/>
            <person name="Tsui S."/>
        </authorList>
    </citation>
    <scope>NUCLEOTIDE SEQUENCE</scope>
    <source>
        <strain evidence="2">Derf</strain>
        <tissue evidence="2">Whole organism</tissue>
    </source>
</reference>
<keyword evidence="3" id="KW-1185">Reference proteome</keyword>
<evidence type="ECO:0000313" key="2">
    <source>
        <dbReference type="EMBL" id="KAH9506252.1"/>
    </source>
</evidence>
<name>A0A922HW82_DERFA</name>
<sequence>MQQHWGTSARCKKEQQKEIDNDNIISLEKVDELSYPTKAEKKSNSNGNNHRRNAHISAPLSFVSGKTHLTVT</sequence>
<protein>
    <submittedName>
        <fullName evidence="2">Uncharacterized protein</fullName>
    </submittedName>
</protein>
<reference evidence="2" key="1">
    <citation type="submission" date="2013-05" db="EMBL/GenBank/DDBJ databases">
        <authorList>
            <person name="Yim A.K.Y."/>
            <person name="Chan T.F."/>
            <person name="Ji K.M."/>
            <person name="Liu X.Y."/>
            <person name="Zhou J.W."/>
            <person name="Li R.Q."/>
            <person name="Yang K.Y."/>
            <person name="Li J."/>
            <person name="Li M."/>
            <person name="Law P.T.W."/>
            <person name="Wu Y.L."/>
            <person name="Cai Z.L."/>
            <person name="Qin H."/>
            <person name="Bao Y."/>
            <person name="Leung R.K.K."/>
            <person name="Ng P.K.S."/>
            <person name="Zou J."/>
            <person name="Zhong X.J."/>
            <person name="Ran P.X."/>
            <person name="Zhong N.S."/>
            <person name="Liu Z.G."/>
            <person name="Tsui S.K.W."/>
        </authorList>
    </citation>
    <scope>NUCLEOTIDE SEQUENCE</scope>
    <source>
        <strain evidence="2">Derf</strain>
        <tissue evidence="2">Whole organism</tissue>
    </source>
</reference>
<dbReference type="AlphaFoldDB" id="A0A922HW82"/>
<evidence type="ECO:0000313" key="3">
    <source>
        <dbReference type="Proteomes" id="UP000790347"/>
    </source>
</evidence>
<comment type="caution">
    <text evidence="2">The sequence shown here is derived from an EMBL/GenBank/DDBJ whole genome shotgun (WGS) entry which is preliminary data.</text>
</comment>
<feature type="compositionally biased region" description="Basic and acidic residues" evidence="1">
    <location>
        <begin position="34"/>
        <end position="43"/>
    </location>
</feature>
<dbReference type="Proteomes" id="UP000790347">
    <property type="component" value="Unassembled WGS sequence"/>
</dbReference>
<dbReference type="EMBL" id="ASGP02000005">
    <property type="protein sequence ID" value="KAH9506252.1"/>
    <property type="molecule type" value="Genomic_DNA"/>
</dbReference>
<proteinExistence type="predicted"/>
<accession>A0A922HW82</accession>
<gene>
    <name evidence="2" type="ORF">DERF_010994</name>
</gene>
<feature type="region of interest" description="Disordered" evidence="1">
    <location>
        <begin position="34"/>
        <end position="72"/>
    </location>
</feature>
<organism evidence="2 3">
    <name type="scientific">Dermatophagoides farinae</name>
    <name type="common">American house dust mite</name>
    <dbReference type="NCBI Taxonomy" id="6954"/>
    <lineage>
        <taxon>Eukaryota</taxon>
        <taxon>Metazoa</taxon>
        <taxon>Ecdysozoa</taxon>
        <taxon>Arthropoda</taxon>
        <taxon>Chelicerata</taxon>
        <taxon>Arachnida</taxon>
        <taxon>Acari</taxon>
        <taxon>Acariformes</taxon>
        <taxon>Sarcoptiformes</taxon>
        <taxon>Astigmata</taxon>
        <taxon>Psoroptidia</taxon>
        <taxon>Analgoidea</taxon>
        <taxon>Pyroglyphidae</taxon>
        <taxon>Dermatophagoidinae</taxon>
        <taxon>Dermatophagoides</taxon>
    </lineage>
</organism>
<evidence type="ECO:0000256" key="1">
    <source>
        <dbReference type="SAM" id="MobiDB-lite"/>
    </source>
</evidence>